<dbReference type="OrthoDB" id="417877at2759"/>
<dbReference type="Pfam" id="PF01494">
    <property type="entry name" value="FAD_binding_3"/>
    <property type="match status" value="2"/>
</dbReference>
<dbReference type="SUPFAM" id="SSF51905">
    <property type="entry name" value="FAD/NAD(P)-binding domain"/>
    <property type="match status" value="1"/>
</dbReference>
<dbReference type="InterPro" id="IPR051104">
    <property type="entry name" value="FAD_monoxygenase"/>
</dbReference>
<dbReference type="Proteomes" id="UP000559027">
    <property type="component" value="Unassembled WGS sequence"/>
</dbReference>
<dbReference type="EMBL" id="JAACJO010000020">
    <property type="protein sequence ID" value="KAF5348254.1"/>
    <property type="molecule type" value="Genomic_DNA"/>
</dbReference>
<keyword evidence="3" id="KW-0560">Oxidoreductase</keyword>
<keyword evidence="1" id="KW-0285">Flavoprotein</keyword>
<name>A0A8H5FTA1_9AGAR</name>
<dbReference type="GO" id="GO:0044550">
    <property type="term" value="P:secondary metabolite biosynthetic process"/>
    <property type="evidence" value="ECO:0007669"/>
    <property type="project" value="TreeGrafter"/>
</dbReference>
<dbReference type="SUPFAM" id="SSF54373">
    <property type="entry name" value="FAD-linked reductases, C-terminal domain"/>
    <property type="match status" value="1"/>
</dbReference>
<dbReference type="InterPro" id="IPR036188">
    <property type="entry name" value="FAD/NAD-bd_sf"/>
</dbReference>
<evidence type="ECO:0000313" key="6">
    <source>
        <dbReference type="Proteomes" id="UP000559027"/>
    </source>
</evidence>
<dbReference type="PANTHER" id="PTHR46720">
    <property type="entry name" value="HYDROXYLASE, PUTATIVE (AFU_ORTHOLOGUE AFUA_3G01460)-RELATED"/>
    <property type="match status" value="1"/>
</dbReference>
<gene>
    <name evidence="5" type="ORF">D9756_010527</name>
</gene>
<accession>A0A8H5FTA1</accession>
<dbReference type="PRINTS" id="PR00420">
    <property type="entry name" value="RNGMNOXGNASE"/>
</dbReference>
<dbReference type="PANTHER" id="PTHR46720:SF3">
    <property type="entry name" value="FAD-BINDING DOMAIN-CONTAINING PROTEIN-RELATED"/>
    <property type="match status" value="1"/>
</dbReference>
<reference evidence="5 6" key="1">
    <citation type="journal article" date="2020" name="ISME J.">
        <title>Uncovering the hidden diversity of litter-decomposition mechanisms in mushroom-forming fungi.</title>
        <authorList>
            <person name="Floudas D."/>
            <person name="Bentzer J."/>
            <person name="Ahren D."/>
            <person name="Johansson T."/>
            <person name="Persson P."/>
            <person name="Tunlid A."/>
        </authorList>
    </citation>
    <scope>NUCLEOTIDE SEQUENCE [LARGE SCALE GENOMIC DNA]</scope>
    <source>
        <strain evidence="5 6">CBS 146.42</strain>
    </source>
</reference>
<feature type="domain" description="FAD-binding" evidence="4">
    <location>
        <begin position="11"/>
        <end position="182"/>
    </location>
</feature>
<organism evidence="5 6">
    <name type="scientific">Leucocoprinus leucothites</name>
    <dbReference type="NCBI Taxonomy" id="201217"/>
    <lineage>
        <taxon>Eukaryota</taxon>
        <taxon>Fungi</taxon>
        <taxon>Dikarya</taxon>
        <taxon>Basidiomycota</taxon>
        <taxon>Agaricomycotina</taxon>
        <taxon>Agaricomycetes</taxon>
        <taxon>Agaricomycetidae</taxon>
        <taxon>Agaricales</taxon>
        <taxon>Agaricineae</taxon>
        <taxon>Agaricaceae</taxon>
        <taxon>Leucocoprinus</taxon>
    </lineage>
</organism>
<comment type="caution">
    <text evidence="5">The sequence shown here is derived from an EMBL/GenBank/DDBJ whole genome shotgun (WGS) entry which is preliminary data.</text>
</comment>
<proteinExistence type="predicted"/>
<evidence type="ECO:0000256" key="2">
    <source>
        <dbReference type="ARBA" id="ARBA00022827"/>
    </source>
</evidence>
<dbReference type="GO" id="GO:0016491">
    <property type="term" value="F:oxidoreductase activity"/>
    <property type="evidence" value="ECO:0007669"/>
    <property type="project" value="UniProtKB-KW"/>
</dbReference>
<evidence type="ECO:0000256" key="3">
    <source>
        <dbReference type="ARBA" id="ARBA00023002"/>
    </source>
</evidence>
<feature type="domain" description="FAD-binding" evidence="4">
    <location>
        <begin position="310"/>
        <end position="380"/>
    </location>
</feature>
<evidence type="ECO:0000259" key="4">
    <source>
        <dbReference type="Pfam" id="PF01494"/>
    </source>
</evidence>
<dbReference type="AlphaFoldDB" id="A0A8H5FTA1"/>
<dbReference type="GO" id="GO:0071949">
    <property type="term" value="F:FAD binding"/>
    <property type="evidence" value="ECO:0007669"/>
    <property type="project" value="InterPro"/>
</dbReference>
<sequence>MDDPKANKLRLAIVGAGIGGLSLAVAISKLDHSKDIEVHIFEATSELGETGLGLTVLHRTWELLRSLGCHELIKKRAFSYSRMGTSEVNNDAALVFRKSDQQDGFTFLNFSLPGGTWALHRSDLHQALLNGLNDKSHVHLSSRVIDCNEQRDTVTLKFQDGTTADFDFVVGADGIKSVIRRDFITASLPNEIDRISPVLSGTKGYRALISRETLEKRSPNHRALRTPLSYCGKNKHIISYPIAMGSLVNVVAFFSHPEEEGNPLVEDPVREVSLQEVLDRFEGWEEECMELLRCMNEPSCWAFLTTKPISSYGLGRIALLGDAAHAMTPHLASGAGQAMEDGYILATLITIGVQDGVDVSRMIEVYNTIRQPMGNFVLNNSRRQGFRFELNAAGFEDIQENEPVQMNRMVGLAEEIIRGWRWVWTTSVLEDQKRAMALI</sequence>
<dbReference type="Gene3D" id="3.50.50.60">
    <property type="entry name" value="FAD/NAD(P)-binding domain"/>
    <property type="match status" value="1"/>
</dbReference>
<evidence type="ECO:0000256" key="1">
    <source>
        <dbReference type="ARBA" id="ARBA00022630"/>
    </source>
</evidence>
<evidence type="ECO:0000313" key="5">
    <source>
        <dbReference type="EMBL" id="KAF5348254.1"/>
    </source>
</evidence>
<keyword evidence="6" id="KW-1185">Reference proteome</keyword>
<dbReference type="InterPro" id="IPR002938">
    <property type="entry name" value="FAD-bd"/>
</dbReference>
<keyword evidence="2" id="KW-0274">FAD</keyword>
<protein>
    <recommendedName>
        <fullName evidence="4">FAD-binding domain-containing protein</fullName>
    </recommendedName>
</protein>